<dbReference type="Pfam" id="PF22191">
    <property type="entry name" value="IBR_1"/>
    <property type="match status" value="1"/>
</dbReference>
<dbReference type="Pfam" id="PF21235">
    <property type="entry name" value="UBA_ARI1"/>
    <property type="match status" value="1"/>
</dbReference>
<evidence type="ECO:0000256" key="6">
    <source>
        <dbReference type="ARBA" id="ARBA00022771"/>
    </source>
</evidence>
<dbReference type="EC" id="2.3.2.31" evidence="2"/>
<dbReference type="FunFam" id="1.20.120.1750:FF:000022">
    <property type="entry name" value="RBR-type E3 ubiquitin transferase"/>
    <property type="match status" value="1"/>
</dbReference>
<sequence length="545" mass="61841">MSSDEYNASDEEYEYEYTDDEDQDVTMTTTHNDEGEEEEDSKPPASDEKKSGSNKRMSSGSARENPQGAPVGVFDFGDGSSIRMLPASELKPIMANQIKEVVDVLDIPPSAASILMREHKWAKERLFQAFFDNPDKVQEKCGVKARCSGSSSIGGADKVAKTSGKNRATRSSSKRKHCEICMDDDGFESDEMICMPCGHEFCELCWYGFISNALEKGPLCVRESCPQAGCNELVTEEEVKQAAPDLLPKFESYQLRSFVETYGMTRWCPGAGCEQVAVARGATADGGGIAHCEKCTTSFCLKCGEEPHAPVTCRDLTLWQDKCRNESETANWILANTKPCPKCHRRIEKNQGCNHMTCSGCKFEFCWICMGDWTQHGANTGGYYKCNKYDPNSADDNDQSDAARARRELDRYLHYYKRYHGHSEAQEFAKKSLKETEARMVALQEQNVDSTWTDVEFLKTANEQLVQCRQVLKYTYAFAFYLQDNEKRQRFEFHQEMLEKFTENLTELSEKPLHEMNRTEVVNQTRVVDKFMANILKYVDDGMED</sequence>
<evidence type="ECO:0000256" key="10">
    <source>
        <dbReference type="SAM" id="MobiDB-lite"/>
    </source>
</evidence>
<dbReference type="InterPro" id="IPR044066">
    <property type="entry name" value="TRIAD_supradom"/>
</dbReference>
<keyword evidence="5" id="KW-0677">Repeat</keyword>
<feature type="region of interest" description="Disordered" evidence="10">
    <location>
        <begin position="1"/>
        <end position="74"/>
    </location>
</feature>
<reference evidence="13 14" key="1">
    <citation type="submission" date="2024-10" db="EMBL/GenBank/DDBJ databases">
        <title>Updated reference genomes for cyclostephanoid diatoms.</title>
        <authorList>
            <person name="Roberts W.R."/>
            <person name="Alverson A.J."/>
        </authorList>
    </citation>
    <scope>NUCLEOTIDE SEQUENCE [LARGE SCALE GENOMIC DNA]</scope>
    <source>
        <strain evidence="13 14">AJA010-31</strain>
    </source>
</reference>
<dbReference type="PROSITE" id="PS50089">
    <property type="entry name" value="ZF_RING_2"/>
    <property type="match status" value="1"/>
</dbReference>
<keyword evidence="14" id="KW-1185">Reference proteome</keyword>
<dbReference type="InterPro" id="IPR001841">
    <property type="entry name" value="Znf_RING"/>
</dbReference>
<feature type="domain" description="RING-type" evidence="12">
    <location>
        <begin position="174"/>
        <end position="390"/>
    </location>
</feature>
<evidence type="ECO:0000259" key="11">
    <source>
        <dbReference type="PROSITE" id="PS50089"/>
    </source>
</evidence>
<dbReference type="GO" id="GO:0061630">
    <property type="term" value="F:ubiquitin protein ligase activity"/>
    <property type="evidence" value="ECO:0007669"/>
    <property type="project" value="UniProtKB-EC"/>
</dbReference>
<dbReference type="AlphaFoldDB" id="A0ABD3NRK7"/>
<dbReference type="SMART" id="SM00647">
    <property type="entry name" value="IBR"/>
    <property type="match status" value="2"/>
</dbReference>
<dbReference type="PANTHER" id="PTHR11685">
    <property type="entry name" value="RBR FAMILY RING FINGER AND IBR DOMAIN-CONTAINING"/>
    <property type="match status" value="1"/>
</dbReference>
<dbReference type="Pfam" id="PF01485">
    <property type="entry name" value="IBR"/>
    <property type="match status" value="1"/>
</dbReference>
<evidence type="ECO:0000313" key="14">
    <source>
        <dbReference type="Proteomes" id="UP001530400"/>
    </source>
</evidence>
<dbReference type="SMART" id="SM00184">
    <property type="entry name" value="RING"/>
    <property type="match status" value="1"/>
</dbReference>
<gene>
    <name evidence="13" type="ORF">ACHAWO_009995</name>
</gene>
<protein>
    <recommendedName>
        <fullName evidence="2">RBR-type E3 ubiquitin transferase</fullName>
        <ecNumber evidence="2">2.3.2.31</ecNumber>
    </recommendedName>
</protein>
<dbReference type="Gene3D" id="1.20.120.1750">
    <property type="match status" value="1"/>
</dbReference>
<proteinExistence type="predicted"/>
<dbReference type="InterPro" id="IPR048962">
    <property type="entry name" value="ARIH1-like_UBL"/>
</dbReference>
<dbReference type="Proteomes" id="UP001530400">
    <property type="component" value="Unassembled WGS sequence"/>
</dbReference>
<keyword evidence="4" id="KW-0479">Metal-binding</keyword>
<keyword evidence="7" id="KW-0833">Ubl conjugation pathway</keyword>
<dbReference type="GO" id="GO:0008270">
    <property type="term" value="F:zinc ion binding"/>
    <property type="evidence" value="ECO:0007669"/>
    <property type="project" value="UniProtKB-KW"/>
</dbReference>
<evidence type="ECO:0000256" key="9">
    <source>
        <dbReference type="PROSITE-ProRule" id="PRU00175"/>
    </source>
</evidence>
<dbReference type="PROSITE" id="PS51873">
    <property type="entry name" value="TRIAD"/>
    <property type="match status" value="1"/>
</dbReference>
<comment type="catalytic activity">
    <reaction evidence="1">
        <text>[E2 ubiquitin-conjugating enzyme]-S-ubiquitinyl-L-cysteine + [acceptor protein]-L-lysine = [E2 ubiquitin-conjugating enzyme]-L-cysteine + [acceptor protein]-N(6)-ubiquitinyl-L-lysine.</text>
        <dbReference type="EC" id="2.3.2.31"/>
    </reaction>
</comment>
<dbReference type="CDD" id="cd20360">
    <property type="entry name" value="Rcat_RBR_TRIAD1"/>
    <property type="match status" value="1"/>
</dbReference>
<dbReference type="EMBL" id="JALLPJ020000985">
    <property type="protein sequence ID" value="KAL3778444.1"/>
    <property type="molecule type" value="Genomic_DNA"/>
</dbReference>
<evidence type="ECO:0000313" key="13">
    <source>
        <dbReference type="EMBL" id="KAL3778444.1"/>
    </source>
</evidence>
<dbReference type="InterPro" id="IPR047556">
    <property type="entry name" value="Rcat_RBR_TRIAD1"/>
</dbReference>
<evidence type="ECO:0000256" key="2">
    <source>
        <dbReference type="ARBA" id="ARBA00012251"/>
    </source>
</evidence>
<feature type="compositionally biased region" description="Polar residues" evidence="10">
    <location>
        <begin position="54"/>
        <end position="64"/>
    </location>
</feature>
<evidence type="ECO:0000256" key="3">
    <source>
        <dbReference type="ARBA" id="ARBA00022679"/>
    </source>
</evidence>
<feature type="compositionally biased region" description="Basic and acidic residues" evidence="10">
    <location>
        <begin position="41"/>
        <end position="51"/>
    </location>
</feature>
<dbReference type="Pfam" id="PF19422">
    <property type="entry name" value="Ariadne"/>
    <property type="match status" value="1"/>
</dbReference>
<keyword evidence="3" id="KW-0808">Transferase</keyword>
<name>A0ABD3NRK7_9STRA</name>
<dbReference type="InterPro" id="IPR002867">
    <property type="entry name" value="IBR_dom"/>
</dbReference>
<dbReference type="InterPro" id="IPR031127">
    <property type="entry name" value="E3_UB_ligase_RBR"/>
</dbReference>
<evidence type="ECO:0000259" key="12">
    <source>
        <dbReference type="PROSITE" id="PS51873"/>
    </source>
</evidence>
<dbReference type="InterPro" id="IPR045840">
    <property type="entry name" value="Ariadne"/>
</dbReference>
<keyword evidence="8" id="KW-0862">Zinc</keyword>
<comment type="caution">
    <text evidence="13">The sequence shown here is derived from an EMBL/GenBank/DDBJ whole genome shotgun (WGS) entry which is preliminary data.</text>
</comment>
<organism evidence="13 14">
    <name type="scientific">Cyclotella atomus</name>
    <dbReference type="NCBI Taxonomy" id="382360"/>
    <lineage>
        <taxon>Eukaryota</taxon>
        <taxon>Sar</taxon>
        <taxon>Stramenopiles</taxon>
        <taxon>Ochrophyta</taxon>
        <taxon>Bacillariophyta</taxon>
        <taxon>Coscinodiscophyceae</taxon>
        <taxon>Thalassiosirophycidae</taxon>
        <taxon>Stephanodiscales</taxon>
        <taxon>Stephanodiscaceae</taxon>
        <taxon>Cyclotella</taxon>
    </lineage>
</organism>
<feature type="compositionally biased region" description="Acidic residues" evidence="10">
    <location>
        <begin position="7"/>
        <end position="24"/>
    </location>
</feature>
<accession>A0ABD3NRK7</accession>
<dbReference type="Gene3D" id="3.30.40.10">
    <property type="entry name" value="Zinc/RING finger domain, C3HC4 (zinc finger)"/>
    <property type="match status" value="1"/>
</dbReference>
<evidence type="ECO:0000256" key="7">
    <source>
        <dbReference type="ARBA" id="ARBA00022786"/>
    </source>
</evidence>
<evidence type="ECO:0000256" key="5">
    <source>
        <dbReference type="ARBA" id="ARBA00022737"/>
    </source>
</evidence>
<evidence type="ECO:0000256" key="4">
    <source>
        <dbReference type="ARBA" id="ARBA00022723"/>
    </source>
</evidence>
<feature type="domain" description="RING-type" evidence="11">
    <location>
        <begin position="178"/>
        <end position="226"/>
    </location>
</feature>
<keyword evidence="6 9" id="KW-0863">Zinc-finger</keyword>
<evidence type="ECO:0000256" key="8">
    <source>
        <dbReference type="ARBA" id="ARBA00022833"/>
    </source>
</evidence>
<evidence type="ECO:0000256" key="1">
    <source>
        <dbReference type="ARBA" id="ARBA00001798"/>
    </source>
</evidence>
<dbReference type="SUPFAM" id="SSF57850">
    <property type="entry name" value="RING/U-box"/>
    <property type="match status" value="3"/>
</dbReference>
<dbReference type="InterPro" id="IPR013083">
    <property type="entry name" value="Znf_RING/FYVE/PHD"/>
</dbReference>